<keyword evidence="2 5" id="KW-0812">Transmembrane</keyword>
<feature type="domain" description="Peptidase S54 rhomboid" evidence="6">
    <location>
        <begin position="69"/>
        <end position="215"/>
    </location>
</feature>
<dbReference type="Proteomes" id="UP000541636">
    <property type="component" value="Unassembled WGS sequence"/>
</dbReference>
<dbReference type="InterPro" id="IPR022764">
    <property type="entry name" value="Peptidase_S54_rhomboid_dom"/>
</dbReference>
<keyword evidence="3 5" id="KW-1133">Transmembrane helix</keyword>
<evidence type="ECO:0000256" key="1">
    <source>
        <dbReference type="ARBA" id="ARBA00004141"/>
    </source>
</evidence>
<sequence>MFVKVPGRRHRGPRWATLLLVVACVAFFTALTLSSSAHEMAWVLRWGTVPSLLFEAPGAWWQRVLDPDIVRLLTALFIHISWLHLLGNMLFLVIFGLEGERVLGSRRFMLLFLTGGMAANLVGALTLAGMHAPIIGCSGAVSAVVGAYLVLFPRARLGLVLPLGLYLEFVRVPAAFLIALWVLLQLAFTYAGPGFGEVVWWSHIAGFVYGMGFALFSRHAVMRRMRG</sequence>
<evidence type="ECO:0000256" key="3">
    <source>
        <dbReference type="ARBA" id="ARBA00022989"/>
    </source>
</evidence>
<name>A0A846ZRV5_9GAMM</name>
<evidence type="ECO:0000313" key="8">
    <source>
        <dbReference type="Proteomes" id="UP000541636"/>
    </source>
</evidence>
<protein>
    <submittedName>
        <fullName evidence="7">Rhomboid family intramembrane serine protease</fullName>
    </submittedName>
</protein>
<feature type="transmembrane region" description="Helical" evidence="5">
    <location>
        <begin position="133"/>
        <end position="151"/>
    </location>
</feature>
<evidence type="ECO:0000256" key="2">
    <source>
        <dbReference type="ARBA" id="ARBA00022692"/>
    </source>
</evidence>
<feature type="transmembrane region" description="Helical" evidence="5">
    <location>
        <begin position="198"/>
        <end position="216"/>
    </location>
</feature>
<dbReference type="Gene3D" id="1.20.1540.10">
    <property type="entry name" value="Rhomboid-like"/>
    <property type="match status" value="1"/>
</dbReference>
<dbReference type="GO" id="GO:0004252">
    <property type="term" value="F:serine-type endopeptidase activity"/>
    <property type="evidence" value="ECO:0007669"/>
    <property type="project" value="InterPro"/>
</dbReference>
<dbReference type="Pfam" id="PF01694">
    <property type="entry name" value="Rhomboid"/>
    <property type="match status" value="1"/>
</dbReference>
<keyword evidence="7" id="KW-0645">Protease</keyword>
<dbReference type="GO" id="GO:0006508">
    <property type="term" value="P:proteolysis"/>
    <property type="evidence" value="ECO:0007669"/>
    <property type="project" value="UniProtKB-KW"/>
</dbReference>
<dbReference type="GO" id="GO:0016020">
    <property type="term" value="C:membrane"/>
    <property type="evidence" value="ECO:0007669"/>
    <property type="project" value="UniProtKB-SubCell"/>
</dbReference>
<comment type="caution">
    <text evidence="7">The sequence shown here is derived from an EMBL/GenBank/DDBJ whole genome shotgun (WGS) entry which is preliminary data.</text>
</comment>
<keyword evidence="8" id="KW-1185">Reference proteome</keyword>
<evidence type="ECO:0000313" key="7">
    <source>
        <dbReference type="EMBL" id="NKZ40239.1"/>
    </source>
</evidence>
<dbReference type="InterPro" id="IPR035952">
    <property type="entry name" value="Rhomboid-like_sf"/>
</dbReference>
<proteinExistence type="predicted"/>
<comment type="subcellular location">
    <subcellularLocation>
        <location evidence="1">Membrane</location>
        <topology evidence="1">Multi-pass membrane protein</topology>
    </subcellularLocation>
</comment>
<reference evidence="7 8" key="1">
    <citation type="journal article" date="2017" name="Int. J. Syst. Evol. Microbiol.">
        <title>Oleiagrimonas citrea sp. nov., a marine bacterium isolated from tidal flat sediment and emended description of the genus Oleiagrimonas Fang et al. 2015 and Oleiagrimonas soli.</title>
        <authorList>
            <person name="Yang S.H."/>
            <person name="Seo H.S."/>
            <person name="Seong C.N."/>
            <person name="Kwon K.K."/>
        </authorList>
    </citation>
    <scope>NUCLEOTIDE SEQUENCE [LARGE SCALE GENOMIC DNA]</scope>
    <source>
        <strain evidence="7 8">MEBiC09124</strain>
    </source>
</reference>
<accession>A0A846ZRV5</accession>
<keyword evidence="7" id="KW-0378">Hydrolase</keyword>
<evidence type="ECO:0000259" key="6">
    <source>
        <dbReference type="Pfam" id="PF01694"/>
    </source>
</evidence>
<feature type="transmembrane region" description="Helical" evidence="5">
    <location>
        <begin position="69"/>
        <end position="96"/>
    </location>
</feature>
<dbReference type="SUPFAM" id="SSF144091">
    <property type="entry name" value="Rhomboid-like"/>
    <property type="match status" value="1"/>
</dbReference>
<dbReference type="AlphaFoldDB" id="A0A846ZRV5"/>
<dbReference type="PANTHER" id="PTHR43731:SF26">
    <property type="entry name" value="RHOMBOID-LIKE PROTEIN 10, CHLOROPLASTIC"/>
    <property type="match status" value="1"/>
</dbReference>
<gene>
    <name evidence="7" type="ORF">HF690_14865</name>
</gene>
<feature type="transmembrane region" description="Helical" evidence="5">
    <location>
        <begin position="108"/>
        <end position="127"/>
    </location>
</feature>
<dbReference type="EMBL" id="JAAZQD010000009">
    <property type="protein sequence ID" value="NKZ40239.1"/>
    <property type="molecule type" value="Genomic_DNA"/>
</dbReference>
<dbReference type="PANTHER" id="PTHR43731">
    <property type="entry name" value="RHOMBOID PROTEASE"/>
    <property type="match status" value="1"/>
</dbReference>
<dbReference type="RefSeq" id="WP_113066107.1">
    <property type="nucleotide sequence ID" value="NZ_JAAZQD010000009.1"/>
</dbReference>
<dbReference type="InterPro" id="IPR050925">
    <property type="entry name" value="Rhomboid_protease_S54"/>
</dbReference>
<feature type="transmembrane region" description="Helical" evidence="5">
    <location>
        <begin position="172"/>
        <end position="192"/>
    </location>
</feature>
<organism evidence="7 8">
    <name type="scientific">Oleiagrimonas citrea</name>
    <dbReference type="NCBI Taxonomy" id="1665687"/>
    <lineage>
        <taxon>Bacteria</taxon>
        <taxon>Pseudomonadati</taxon>
        <taxon>Pseudomonadota</taxon>
        <taxon>Gammaproteobacteria</taxon>
        <taxon>Lysobacterales</taxon>
        <taxon>Rhodanobacteraceae</taxon>
        <taxon>Oleiagrimonas</taxon>
    </lineage>
</organism>
<evidence type="ECO:0000256" key="5">
    <source>
        <dbReference type="SAM" id="Phobius"/>
    </source>
</evidence>
<keyword evidence="4 5" id="KW-0472">Membrane</keyword>
<evidence type="ECO:0000256" key="4">
    <source>
        <dbReference type="ARBA" id="ARBA00023136"/>
    </source>
</evidence>